<reference evidence="2 3" key="1">
    <citation type="submission" date="2023-03" db="EMBL/GenBank/DDBJ databases">
        <authorList>
            <person name="Shen W."/>
            <person name="Cai J."/>
        </authorList>
    </citation>
    <scope>NUCLEOTIDE SEQUENCE [LARGE SCALE GENOMIC DNA]</scope>
    <source>
        <strain evidence="2 3">B101</strain>
    </source>
</reference>
<evidence type="ECO:0000313" key="3">
    <source>
        <dbReference type="Proteomes" id="UP001265301"/>
    </source>
</evidence>
<keyword evidence="1" id="KW-0472">Membrane</keyword>
<name>A0ABU3FSQ6_9ENTE</name>
<gene>
    <name evidence="2" type="ORF">P7H59_11220</name>
</gene>
<dbReference type="EMBL" id="JARQBN010000024">
    <property type="protein sequence ID" value="MDT2829011.1"/>
    <property type="molecule type" value="Genomic_DNA"/>
</dbReference>
<dbReference type="RefSeq" id="WP_311819589.1">
    <property type="nucleotide sequence ID" value="NZ_JARQBN010000024.1"/>
</dbReference>
<evidence type="ECO:0000256" key="1">
    <source>
        <dbReference type="SAM" id="Phobius"/>
    </source>
</evidence>
<protein>
    <submittedName>
        <fullName evidence="2">Uncharacterized protein</fullName>
    </submittedName>
</protein>
<accession>A0ABU3FSQ6</accession>
<feature type="transmembrane region" description="Helical" evidence="1">
    <location>
        <begin position="27"/>
        <end position="56"/>
    </location>
</feature>
<sequence length="66" mass="7409">MRNDFEYVTTISEELARKLSDFKAAKVIVTGAMIGVLCTGYWMIALFILLPFLWLVNKVGKKALGL</sequence>
<evidence type="ECO:0000313" key="2">
    <source>
        <dbReference type="EMBL" id="MDT2829011.1"/>
    </source>
</evidence>
<keyword evidence="1" id="KW-1133">Transmembrane helix</keyword>
<keyword evidence="3" id="KW-1185">Reference proteome</keyword>
<dbReference type="Proteomes" id="UP001265301">
    <property type="component" value="Unassembled WGS sequence"/>
</dbReference>
<comment type="caution">
    <text evidence="2">The sequence shown here is derived from an EMBL/GenBank/DDBJ whole genome shotgun (WGS) entry which is preliminary data.</text>
</comment>
<proteinExistence type="predicted"/>
<keyword evidence="1" id="KW-0812">Transmembrane</keyword>
<organism evidence="2 3">
    <name type="scientific">Enterococcus viikkiensis</name>
    <dbReference type="NCBI Taxonomy" id="930854"/>
    <lineage>
        <taxon>Bacteria</taxon>
        <taxon>Bacillati</taxon>
        <taxon>Bacillota</taxon>
        <taxon>Bacilli</taxon>
        <taxon>Lactobacillales</taxon>
        <taxon>Enterococcaceae</taxon>
        <taxon>Enterococcus</taxon>
    </lineage>
</organism>